<accession>A0A2X0IKN7</accession>
<gene>
    <name evidence="2" type="ORF">DN069_18510</name>
</gene>
<organism evidence="2 3">
    <name type="scientific">Streptacidiphilus pinicola</name>
    <dbReference type="NCBI Taxonomy" id="2219663"/>
    <lineage>
        <taxon>Bacteria</taxon>
        <taxon>Bacillati</taxon>
        <taxon>Actinomycetota</taxon>
        <taxon>Actinomycetes</taxon>
        <taxon>Kitasatosporales</taxon>
        <taxon>Streptomycetaceae</taxon>
        <taxon>Streptacidiphilus</taxon>
    </lineage>
</organism>
<dbReference type="Proteomes" id="UP000248889">
    <property type="component" value="Unassembled WGS sequence"/>
</dbReference>
<dbReference type="AlphaFoldDB" id="A0A2X0IKN7"/>
<keyword evidence="3" id="KW-1185">Reference proteome</keyword>
<evidence type="ECO:0000313" key="2">
    <source>
        <dbReference type="EMBL" id="RAG84153.1"/>
    </source>
</evidence>
<feature type="compositionally biased region" description="Basic and acidic residues" evidence="1">
    <location>
        <begin position="105"/>
        <end position="121"/>
    </location>
</feature>
<protein>
    <submittedName>
        <fullName evidence="2">Uncharacterized protein</fullName>
    </submittedName>
</protein>
<feature type="compositionally biased region" description="Basic and acidic residues" evidence="1">
    <location>
        <begin position="76"/>
        <end position="89"/>
    </location>
</feature>
<evidence type="ECO:0000256" key="1">
    <source>
        <dbReference type="SAM" id="MobiDB-lite"/>
    </source>
</evidence>
<dbReference type="EMBL" id="QKYN01000071">
    <property type="protein sequence ID" value="RAG84153.1"/>
    <property type="molecule type" value="Genomic_DNA"/>
</dbReference>
<sequence length="121" mass="13290">MAVFDAAWTLMEHNNLWAALHGETRRRAGRRDQPGLAHLPQRPGPGPAPLAGRTPGLPGRRPARRRLALPGRPPAGRHDQRPAPVEHRVRPMTAPTPSPPANAKPGDRLNRRDIHPPVHHA</sequence>
<name>A0A2X0IKN7_9ACTN</name>
<feature type="region of interest" description="Disordered" evidence="1">
    <location>
        <begin position="24"/>
        <end position="121"/>
    </location>
</feature>
<proteinExistence type="predicted"/>
<feature type="compositionally biased region" description="Basic and acidic residues" evidence="1">
    <location>
        <begin position="24"/>
        <end position="33"/>
    </location>
</feature>
<comment type="caution">
    <text evidence="2">The sequence shown here is derived from an EMBL/GenBank/DDBJ whole genome shotgun (WGS) entry which is preliminary data.</text>
</comment>
<feature type="compositionally biased region" description="Low complexity" evidence="1">
    <location>
        <begin position="49"/>
        <end position="60"/>
    </location>
</feature>
<reference evidence="2 3" key="1">
    <citation type="submission" date="2018-06" db="EMBL/GenBank/DDBJ databases">
        <title>Streptacidiphilus pinicola sp. nov., isolated from pine grove soil.</title>
        <authorList>
            <person name="Roh S.G."/>
            <person name="Park S."/>
            <person name="Kim M.-K."/>
            <person name="Yun B.-R."/>
            <person name="Park J."/>
            <person name="Kim M.J."/>
            <person name="Kim Y.S."/>
            <person name="Kim S.B."/>
        </authorList>
    </citation>
    <scope>NUCLEOTIDE SEQUENCE [LARGE SCALE GENOMIC DNA]</scope>
    <source>
        <strain evidence="2 3">MMS16-CNU450</strain>
    </source>
</reference>
<evidence type="ECO:0000313" key="3">
    <source>
        <dbReference type="Proteomes" id="UP000248889"/>
    </source>
</evidence>